<dbReference type="RefSeq" id="WP_008620920.1">
    <property type="nucleotide sequence ID" value="NZ_AONQ01000075.1"/>
</dbReference>
<dbReference type="PIRSF" id="PIRSF015558">
    <property type="entry name" value="Txn_reg_DeoR_prd"/>
    <property type="match status" value="1"/>
</dbReference>
<dbReference type="eggNOG" id="COG2378">
    <property type="taxonomic scope" value="Bacteria"/>
</dbReference>
<protein>
    <submittedName>
        <fullName evidence="4">Uncharacterized protein</fullName>
    </submittedName>
</protein>
<sequence>MSDLDALPQELRKRLEFLEFRLYWEGRVNRRDLTQAFGISDIQASVDFRAYNGLCPDAMTYSPKEKRYRSNEGFVPVLYAPDAPRYLTMLCPESADAAGGRDCWIGSPPPVLVARKIARKPVEASVLQPVVLAIHYGLEIEIRYQATTHKEDWRWIRPVGLVYSGFRWHCRAWDLKNQRFGDFVLTRILDVRAKRDAGEAASKDPQWHDEIKVEIAIDPRLEAGAQKVLAAEYLVGDAYILRVAVPSLALPYFLKLNGIEEDRPDQKPEHRQIVVLNRDEVEEALPEGWKDKA</sequence>
<dbReference type="Proteomes" id="UP000011744">
    <property type="component" value="Unassembled WGS sequence"/>
</dbReference>
<dbReference type="PATRIC" id="fig|1244869.3.peg.3894"/>
<dbReference type="Pfam" id="PF26109">
    <property type="entry name" value="WHD_BrxR"/>
    <property type="match status" value="1"/>
</dbReference>
<dbReference type="InterPro" id="IPR051534">
    <property type="entry name" value="CBASS_pafABC_assoc_protein"/>
</dbReference>
<feature type="domain" description="WYL" evidence="1">
    <location>
        <begin position="126"/>
        <end position="192"/>
    </location>
</feature>
<dbReference type="PANTHER" id="PTHR34580:SF3">
    <property type="entry name" value="PROTEIN PAFB"/>
    <property type="match status" value="1"/>
</dbReference>
<dbReference type="AlphaFoldDB" id="M2Z1R8"/>
<accession>M2Z1R8</accession>
<evidence type="ECO:0000259" key="1">
    <source>
        <dbReference type="Pfam" id="PF13280"/>
    </source>
</evidence>
<dbReference type="InterPro" id="IPR059020">
    <property type="entry name" value="CapW_CTD"/>
</dbReference>
<dbReference type="InterPro" id="IPR026881">
    <property type="entry name" value="WYL_dom"/>
</dbReference>
<feature type="domain" description="DNA-binding transcriptional repressor CapW C-terminal dimerisation" evidence="2">
    <location>
        <begin position="211"/>
        <end position="281"/>
    </location>
</feature>
<dbReference type="PROSITE" id="PS52050">
    <property type="entry name" value="WYL"/>
    <property type="match status" value="1"/>
</dbReference>
<dbReference type="InterPro" id="IPR016634">
    <property type="entry name" value="CapW-like"/>
</dbReference>
<evidence type="ECO:0000313" key="4">
    <source>
        <dbReference type="EMBL" id="EME68230.1"/>
    </source>
</evidence>
<dbReference type="Pfam" id="PF13280">
    <property type="entry name" value="WYL"/>
    <property type="match status" value="1"/>
</dbReference>
<dbReference type="PANTHER" id="PTHR34580">
    <property type="match status" value="1"/>
</dbReference>
<comment type="caution">
    <text evidence="4">The sequence shown here is derived from an EMBL/GenBank/DDBJ whole genome shotgun (WGS) entry which is preliminary data.</text>
</comment>
<reference evidence="4 5" key="1">
    <citation type="journal article" date="2014" name="Genome Announc.">
        <title>Draft Genome Sequence of Magnetospirillum sp. Strain SO-1, a Freshwater Magnetotactic Bacterium Isolated from the Ol'khovka River, Russia.</title>
        <authorList>
            <person name="Grouzdev D.S."/>
            <person name="Dziuba M.V."/>
            <person name="Sukhacheva M.S."/>
            <person name="Mardanov A.V."/>
            <person name="Beletskiy A.V."/>
            <person name="Kuznetsov B.B."/>
            <person name="Skryabin K.G."/>
        </authorList>
    </citation>
    <scope>NUCLEOTIDE SEQUENCE [LARGE SCALE GENOMIC DNA]</scope>
    <source>
        <strain evidence="4 5">SO-1</strain>
    </source>
</reference>
<evidence type="ECO:0000313" key="5">
    <source>
        <dbReference type="Proteomes" id="UP000011744"/>
    </source>
</evidence>
<dbReference type="EMBL" id="AONQ01000075">
    <property type="protein sequence ID" value="EME68230.1"/>
    <property type="molecule type" value="Genomic_DNA"/>
</dbReference>
<dbReference type="OrthoDB" id="6400324at2"/>
<dbReference type="InterPro" id="IPR059019">
    <property type="entry name" value="WHD_CapW"/>
</dbReference>
<dbReference type="Pfam" id="PF26107">
    <property type="entry name" value="BrxR_CTD"/>
    <property type="match status" value="1"/>
</dbReference>
<organism evidence="4 5">
    <name type="scientific">Paramagnetospirillum caucaseum</name>
    <dbReference type="NCBI Taxonomy" id="1244869"/>
    <lineage>
        <taxon>Bacteria</taxon>
        <taxon>Pseudomonadati</taxon>
        <taxon>Pseudomonadota</taxon>
        <taxon>Alphaproteobacteria</taxon>
        <taxon>Rhodospirillales</taxon>
        <taxon>Magnetospirillaceae</taxon>
        <taxon>Paramagnetospirillum</taxon>
    </lineage>
</organism>
<evidence type="ECO:0000259" key="2">
    <source>
        <dbReference type="Pfam" id="PF26107"/>
    </source>
</evidence>
<keyword evidence="5" id="KW-1185">Reference proteome</keyword>
<proteinExistence type="predicted"/>
<name>M2Z1R8_9PROT</name>
<feature type="domain" description="DNA-binding transcriptional repressor CapW winged helix-turn-helix" evidence="3">
    <location>
        <begin position="10"/>
        <end position="90"/>
    </location>
</feature>
<dbReference type="STRING" id="1244869.H261_19566"/>
<gene>
    <name evidence="4" type="ORF">H261_19566</name>
</gene>
<evidence type="ECO:0000259" key="3">
    <source>
        <dbReference type="Pfam" id="PF26109"/>
    </source>
</evidence>